<evidence type="ECO:0000313" key="3">
    <source>
        <dbReference type="Proteomes" id="UP000306585"/>
    </source>
</evidence>
<keyword evidence="3" id="KW-1185">Reference proteome</keyword>
<gene>
    <name evidence="2" type="primary">amrA</name>
    <name evidence="2" type="ORF">FEF65_01425</name>
</gene>
<dbReference type="SUPFAM" id="SSF143447">
    <property type="entry name" value="AMMECR1-like"/>
    <property type="match status" value="1"/>
</dbReference>
<dbReference type="PANTHER" id="PTHR13016">
    <property type="entry name" value="AMMECR1 HOMOLOG"/>
    <property type="match status" value="1"/>
</dbReference>
<dbReference type="InterPro" id="IPR027485">
    <property type="entry name" value="AMMECR1_N"/>
</dbReference>
<dbReference type="RefSeq" id="WP_138238097.1">
    <property type="nucleotide sequence ID" value="NZ_VBRY01000001.1"/>
</dbReference>
<dbReference type="InterPro" id="IPR027623">
    <property type="entry name" value="AmmeMemoSam_A"/>
</dbReference>
<dbReference type="Proteomes" id="UP000306585">
    <property type="component" value="Unassembled WGS sequence"/>
</dbReference>
<dbReference type="InterPro" id="IPR002733">
    <property type="entry name" value="AMMECR1_domain"/>
</dbReference>
<dbReference type="Gene3D" id="3.30.700.20">
    <property type="entry name" value="Hypothetical protein ph0010, domain 1"/>
    <property type="match status" value="1"/>
</dbReference>
<protein>
    <submittedName>
        <fullName evidence="2">AmmeMemoRadiSam system protein A</fullName>
    </submittedName>
</protein>
<evidence type="ECO:0000259" key="1">
    <source>
        <dbReference type="PROSITE" id="PS51112"/>
    </source>
</evidence>
<dbReference type="InterPro" id="IPR036071">
    <property type="entry name" value="AMMECR1_dom_sf"/>
</dbReference>
<dbReference type="PROSITE" id="PS51112">
    <property type="entry name" value="AMMECR1"/>
    <property type="match status" value="1"/>
</dbReference>
<name>A0A5R9GWC0_9PROT</name>
<proteinExistence type="predicted"/>
<dbReference type="Gene3D" id="3.30.1490.150">
    <property type="entry name" value="Hypothetical protein ph0010, domain 2"/>
    <property type="match status" value="1"/>
</dbReference>
<dbReference type="InterPro" id="IPR023473">
    <property type="entry name" value="AMMECR1"/>
</dbReference>
<evidence type="ECO:0000313" key="2">
    <source>
        <dbReference type="EMBL" id="TLS69175.1"/>
    </source>
</evidence>
<dbReference type="AlphaFoldDB" id="A0A5R9GWC0"/>
<comment type="caution">
    <text evidence="2">The sequence shown here is derived from an EMBL/GenBank/DDBJ whole genome shotgun (WGS) entry which is preliminary data.</text>
</comment>
<organism evidence="2 3">
    <name type="scientific">Mariprofundus erugo</name>
    <dbReference type="NCBI Taxonomy" id="2528639"/>
    <lineage>
        <taxon>Bacteria</taxon>
        <taxon>Pseudomonadati</taxon>
        <taxon>Pseudomonadota</taxon>
        <taxon>Candidatius Mariprofundia</taxon>
        <taxon>Mariprofundales</taxon>
        <taxon>Mariprofundaceae</taxon>
        <taxon>Mariprofundus</taxon>
    </lineage>
</organism>
<dbReference type="PANTHER" id="PTHR13016:SF0">
    <property type="entry name" value="AMME SYNDROME CANDIDATE GENE 1 PROTEIN"/>
    <property type="match status" value="1"/>
</dbReference>
<dbReference type="NCBIfam" id="TIGR00296">
    <property type="entry name" value="TIGR00296 family protein"/>
    <property type="match status" value="1"/>
</dbReference>
<feature type="domain" description="AMMECR1" evidence="1">
    <location>
        <begin position="3"/>
        <end position="186"/>
    </location>
</feature>
<accession>A0A5R9GWC0</accession>
<dbReference type="NCBIfam" id="TIGR04335">
    <property type="entry name" value="AmmeMemoSam_A"/>
    <property type="match status" value="1"/>
</dbReference>
<dbReference type="Pfam" id="PF01871">
    <property type="entry name" value="AMMECR1"/>
    <property type="match status" value="1"/>
</dbReference>
<reference evidence="2 3" key="1">
    <citation type="journal article" date="2019" name="Appl. Environ. Microbiol.">
        <title>Environmental Evidence and Genomic Insight of Iron-oxidizing Bacteria Preference Towards More Corrosion Resistant Stainless Steel at Higher Salinities.</title>
        <authorList>
            <person name="Garrison C.E."/>
            <person name="Price K.A."/>
            <person name="Field E.K."/>
        </authorList>
    </citation>
    <scope>NUCLEOTIDE SEQUENCE [LARGE SCALE GENOMIC DNA]</scope>
    <source>
        <strain evidence="2 3">P3</strain>
    </source>
</reference>
<sequence length="186" mass="20682">MHEQGGVLPALARAAIAGRLGVVESAPEPPDFLQQPGACFVTLQIRGRLRGCIGSLEPYRRLIDDVQANAIAAAFEDPRFPALDREEYALLHIEVSVLSPMELLPAHDEAALWALLRPGIDGVVLKFGLHRATFLPQVWDQLPDPRQFMAHLKVKAGLPADFWDTALQIYRYTVSKYGEREWSDDG</sequence>
<dbReference type="EMBL" id="VBRY01000001">
    <property type="protein sequence ID" value="TLS69175.1"/>
    <property type="molecule type" value="Genomic_DNA"/>
</dbReference>